<dbReference type="AlphaFoldDB" id="B3DZJ1"/>
<dbReference type="HOGENOM" id="CLU_3100692_0_0_0"/>
<organism evidence="1 2">
    <name type="scientific">Methylacidiphilum infernorum (isolate V4)</name>
    <name type="common">Methylokorus infernorum (strain V4)</name>
    <dbReference type="NCBI Taxonomy" id="481448"/>
    <lineage>
        <taxon>Bacteria</taxon>
        <taxon>Pseudomonadati</taxon>
        <taxon>Verrucomicrobiota</taxon>
        <taxon>Methylacidiphilae</taxon>
        <taxon>Methylacidiphilales</taxon>
        <taxon>Methylacidiphilaceae</taxon>
        <taxon>Methylacidiphilum (ex Ratnadevi et al. 2023)</taxon>
    </lineage>
</organism>
<dbReference type="EMBL" id="CP000975">
    <property type="protein sequence ID" value="ACD82608.1"/>
    <property type="molecule type" value="Genomic_DNA"/>
</dbReference>
<sequence length="51" mass="6065">MESKGKKIKRLTTGKALNFKIYEEIRCMYCNISVPFDEKKKMLDRHALETK</sequence>
<proteinExistence type="predicted"/>
<reference evidence="1 2" key="1">
    <citation type="journal article" date="2008" name="Biol. Direct">
        <title>Complete genome sequence of the extremely acidophilic methanotroph isolate V4, Methylacidiphilum infernorum, a representative of the bacterial phylum Verrucomicrobia.</title>
        <authorList>
            <person name="Hou S."/>
            <person name="Makarova K.S."/>
            <person name="Saw J.H."/>
            <person name="Senin P."/>
            <person name="Ly B.V."/>
            <person name="Zhou Z."/>
            <person name="Ren Y."/>
            <person name="Wang J."/>
            <person name="Galperin M.Y."/>
            <person name="Omelchenko M.V."/>
            <person name="Wolf Y.I."/>
            <person name="Yutin N."/>
            <person name="Koonin E.V."/>
            <person name="Stott M.B."/>
            <person name="Mountain B.W."/>
            <person name="Crowe M.A."/>
            <person name="Smirnova A.V."/>
            <person name="Dunfield P.F."/>
            <person name="Feng L."/>
            <person name="Wang L."/>
            <person name="Alam M."/>
        </authorList>
    </citation>
    <scope>NUCLEOTIDE SEQUENCE [LARGE SCALE GENOMIC DNA]</scope>
    <source>
        <strain evidence="2">Isolate V4</strain>
    </source>
</reference>
<evidence type="ECO:0000313" key="2">
    <source>
        <dbReference type="Proteomes" id="UP000009149"/>
    </source>
</evidence>
<evidence type="ECO:0000313" key="1">
    <source>
        <dbReference type="EMBL" id="ACD82608.1"/>
    </source>
</evidence>
<name>B3DZJ1_METI4</name>
<protein>
    <submittedName>
        <fullName evidence="1">Uncharacterized protein</fullName>
    </submittedName>
</protein>
<dbReference type="KEGG" id="min:Minf_0550"/>
<accession>B3DZJ1</accession>
<gene>
    <name evidence="1" type="ordered locus">Minf_0550</name>
</gene>
<dbReference type="Proteomes" id="UP000009149">
    <property type="component" value="Chromosome"/>
</dbReference>
<dbReference type="STRING" id="481448.Minf_0550"/>